<feature type="transmembrane region" description="Helical" evidence="9">
    <location>
        <begin position="283"/>
        <end position="305"/>
    </location>
</feature>
<keyword evidence="11" id="KW-1185">Reference proteome</keyword>
<keyword evidence="3" id="KW-1003">Cell membrane</keyword>
<organism evidence="10 11">
    <name type="scientific">Pseudomonas linyingensis</name>
    <dbReference type="NCBI Taxonomy" id="915471"/>
    <lineage>
        <taxon>Bacteria</taxon>
        <taxon>Pseudomonadati</taxon>
        <taxon>Pseudomonadota</taxon>
        <taxon>Gammaproteobacteria</taxon>
        <taxon>Pseudomonadales</taxon>
        <taxon>Pseudomonadaceae</taxon>
        <taxon>Pseudomonas</taxon>
    </lineage>
</organism>
<dbReference type="RefSeq" id="WP_090311072.1">
    <property type="nucleotide sequence ID" value="NZ_FNZE01000008.1"/>
</dbReference>
<dbReference type="InterPro" id="IPR052157">
    <property type="entry name" value="BCAA_transport_permease"/>
</dbReference>
<evidence type="ECO:0000256" key="3">
    <source>
        <dbReference type="ARBA" id="ARBA00022475"/>
    </source>
</evidence>
<dbReference type="InterPro" id="IPR001851">
    <property type="entry name" value="ABC_transp_permease"/>
</dbReference>
<feature type="transmembrane region" description="Helical" evidence="9">
    <location>
        <begin position="91"/>
        <end position="109"/>
    </location>
</feature>
<keyword evidence="4 9" id="KW-0812">Transmembrane</keyword>
<feature type="transmembrane region" description="Helical" evidence="9">
    <location>
        <begin position="150"/>
        <end position="172"/>
    </location>
</feature>
<evidence type="ECO:0000256" key="9">
    <source>
        <dbReference type="SAM" id="Phobius"/>
    </source>
</evidence>
<dbReference type="GO" id="GO:0005886">
    <property type="term" value="C:plasma membrane"/>
    <property type="evidence" value="ECO:0007669"/>
    <property type="project" value="UniProtKB-SubCell"/>
</dbReference>
<dbReference type="PANTHER" id="PTHR11795">
    <property type="entry name" value="BRANCHED-CHAIN AMINO ACID TRANSPORT SYSTEM PERMEASE PROTEIN LIVH"/>
    <property type="match status" value="1"/>
</dbReference>
<dbReference type="PANTHER" id="PTHR11795:SF450">
    <property type="entry name" value="ABC TRANSPORTER PERMEASE PROTEIN"/>
    <property type="match status" value="1"/>
</dbReference>
<dbReference type="AlphaFoldDB" id="A0A1H6YL11"/>
<gene>
    <name evidence="10" type="ORF">SAMN05216201_108125</name>
</gene>
<evidence type="ECO:0000256" key="4">
    <source>
        <dbReference type="ARBA" id="ARBA00022692"/>
    </source>
</evidence>
<keyword evidence="6 9" id="KW-1133">Transmembrane helix</keyword>
<protein>
    <submittedName>
        <fullName evidence="10">Branched-chain amino acid transport system permease protein</fullName>
    </submittedName>
</protein>
<dbReference type="Proteomes" id="UP000242930">
    <property type="component" value="Unassembled WGS sequence"/>
</dbReference>
<evidence type="ECO:0000256" key="6">
    <source>
        <dbReference type="ARBA" id="ARBA00022989"/>
    </source>
</evidence>
<dbReference type="EMBL" id="FNZE01000008">
    <property type="protein sequence ID" value="SEJ42023.1"/>
    <property type="molecule type" value="Genomic_DNA"/>
</dbReference>
<evidence type="ECO:0000256" key="5">
    <source>
        <dbReference type="ARBA" id="ARBA00022970"/>
    </source>
</evidence>
<evidence type="ECO:0000256" key="8">
    <source>
        <dbReference type="ARBA" id="ARBA00037998"/>
    </source>
</evidence>
<evidence type="ECO:0000256" key="1">
    <source>
        <dbReference type="ARBA" id="ARBA00004429"/>
    </source>
</evidence>
<dbReference type="Pfam" id="PF02653">
    <property type="entry name" value="BPD_transp_2"/>
    <property type="match status" value="1"/>
</dbReference>
<evidence type="ECO:0000313" key="10">
    <source>
        <dbReference type="EMBL" id="SEJ42023.1"/>
    </source>
</evidence>
<evidence type="ECO:0000256" key="7">
    <source>
        <dbReference type="ARBA" id="ARBA00023136"/>
    </source>
</evidence>
<comment type="similarity">
    <text evidence="8">Belongs to the binding-protein-dependent transport system permease family. LivHM subfamily.</text>
</comment>
<dbReference type="STRING" id="915471.SAMN05216201_108125"/>
<proteinExistence type="inferred from homology"/>
<feature type="transmembrane region" description="Helical" evidence="9">
    <location>
        <begin position="317"/>
        <end position="336"/>
    </location>
</feature>
<keyword evidence="2" id="KW-0813">Transport</keyword>
<reference evidence="11" key="1">
    <citation type="submission" date="2016-10" db="EMBL/GenBank/DDBJ databases">
        <authorList>
            <person name="Varghese N."/>
            <person name="Submissions S."/>
        </authorList>
    </citation>
    <scope>NUCLEOTIDE SEQUENCE [LARGE SCALE GENOMIC DNA]</scope>
    <source>
        <strain evidence="11">LMG 25967</strain>
    </source>
</reference>
<name>A0A1H6YL11_9PSED</name>
<feature type="transmembrane region" description="Helical" evidence="9">
    <location>
        <begin position="115"/>
        <end position="138"/>
    </location>
</feature>
<feature type="transmembrane region" description="Helical" evidence="9">
    <location>
        <begin position="192"/>
        <end position="216"/>
    </location>
</feature>
<keyword evidence="5" id="KW-0029">Amino-acid transport</keyword>
<comment type="subcellular location">
    <subcellularLocation>
        <location evidence="1">Cell inner membrane</location>
        <topology evidence="1">Multi-pass membrane protein</topology>
    </subcellularLocation>
</comment>
<sequence length="345" mass="36492">MDFAILTFLAQDGLTTGAIYALIALAIVLVFAVTRVILVCQGDFVAFSALTLATLQAGEVPGTLWLLLGGAALVCAKDIVTAVRRRHAARIPLHLLTHLSLPLLLWALLGNLDLANLHGALKVLLTLAIVIPLGPIFYRLVYQPAAQASVLLLLILSVALHSMLVGLGLWLFGAEGFRTLPFTDSSFMLGDAMIGGQNLLVIGIALLLIVALYLFFGHSLYGKALRATAFNRNGAQLVGIPTELAGSSAFFLAALIGACSGILIGPITTLYYDSGFLISLKGFVAAIIGGLASYPLAAGGAFLVGLIESFASFWASAYKEVIVFTLVIPVLLWLSLTTHHVEEEH</sequence>
<feature type="transmembrane region" description="Helical" evidence="9">
    <location>
        <begin position="18"/>
        <end position="38"/>
    </location>
</feature>
<evidence type="ECO:0000256" key="2">
    <source>
        <dbReference type="ARBA" id="ARBA00022448"/>
    </source>
</evidence>
<accession>A0A1H6YL11</accession>
<evidence type="ECO:0000313" key="11">
    <source>
        <dbReference type="Proteomes" id="UP000242930"/>
    </source>
</evidence>
<dbReference type="GO" id="GO:0006865">
    <property type="term" value="P:amino acid transport"/>
    <property type="evidence" value="ECO:0007669"/>
    <property type="project" value="UniProtKB-KW"/>
</dbReference>
<keyword evidence="7 9" id="KW-0472">Membrane</keyword>
<feature type="transmembrane region" description="Helical" evidence="9">
    <location>
        <begin position="249"/>
        <end position="271"/>
    </location>
</feature>
<dbReference type="GO" id="GO:0022857">
    <property type="term" value="F:transmembrane transporter activity"/>
    <property type="evidence" value="ECO:0007669"/>
    <property type="project" value="InterPro"/>
</dbReference>
<dbReference type="CDD" id="cd06582">
    <property type="entry name" value="TM_PBP1_LivH_like"/>
    <property type="match status" value="1"/>
</dbReference>
<dbReference type="OrthoDB" id="9807115at2"/>